<reference evidence="2 3" key="1">
    <citation type="journal article" date="2019" name="Int. J. Syst. Evol. Microbiol.">
        <title>The Global Catalogue of Microorganisms (GCM) 10K type strain sequencing project: providing services to taxonomists for standard genome sequencing and annotation.</title>
        <authorList>
            <consortium name="The Broad Institute Genomics Platform"/>
            <consortium name="The Broad Institute Genome Sequencing Center for Infectious Disease"/>
            <person name="Wu L."/>
            <person name="Ma J."/>
        </authorList>
    </citation>
    <scope>NUCLEOTIDE SEQUENCE [LARGE SCALE GENOMIC DNA]</scope>
    <source>
        <strain evidence="2 3">WLHS5</strain>
    </source>
</reference>
<keyword evidence="1" id="KW-0472">Membrane</keyword>
<evidence type="ECO:0000313" key="2">
    <source>
        <dbReference type="EMBL" id="MFC4543531.1"/>
    </source>
</evidence>
<name>A0ABD5PSE0_9EURY</name>
<comment type="caution">
    <text evidence="2">The sequence shown here is derived from an EMBL/GenBank/DDBJ whole genome shotgun (WGS) entry which is preliminary data.</text>
</comment>
<sequence length="58" mass="6052">MNESSERTVKALAIGLPIGALIGVAFVLAFEDLFLGASSALTFGVVIAALLADRWSEE</sequence>
<dbReference type="Proteomes" id="UP001595898">
    <property type="component" value="Unassembled WGS sequence"/>
</dbReference>
<accession>A0ABD5PSE0</accession>
<feature type="transmembrane region" description="Helical" evidence="1">
    <location>
        <begin position="12"/>
        <end position="29"/>
    </location>
</feature>
<gene>
    <name evidence="2" type="ORF">ACFO5R_16490</name>
</gene>
<dbReference type="AlphaFoldDB" id="A0ABD5PSE0"/>
<feature type="transmembrane region" description="Helical" evidence="1">
    <location>
        <begin position="35"/>
        <end position="52"/>
    </location>
</feature>
<keyword evidence="1" id="KW-1133">Transmembrane helix</keyword>
<organism evidence="2 3">
    <name type="scientific">Halosolutus amylolyticus</name>
    <dbReference type="NCBI Taxonomy" id="2932267"/>
    <lineage>
        <taxon>Archaea</taxon>
        <taxon>Methanobacteriati</taxon>
        <taxon>Methanobacteriota</taxon>
        <taxon>Stenosarchaea group</taxon>
        <taxon>Halobacteria</taxon>
        <taxon>Halobacteriales</taxon>
        <taxon>Natrialbaceae</taxon>
        <taxon>Halosolutus</taxon>
    </lineage>
</organism>
<keyword evidence="1" id="KW-0812">Transmembrane</keyword>
<evidence type="ECO:0000313" key="3">
    <source>
        <dbReference type="Proteomes" id="UP001595898"/>
    </source>
</evidence>
<protein>
    <submittedName>
        <fullName evidence="2">Uncharacterized protein</fullName>
    </submittedName>
</protein>
<dbReference type="RefSeq" id="WP_250139798.1">
    <property type="nucleotide sequence ID" value="NZ_JALIQP010000002.1"/>
</dbReference>
<dbReference type="EMBL" id="JBHSFA010000007">
    <property type="protein sequence ID" value="MFC4543531.1"/>
    <property type="molecule type" value="Genomic_DNA"/>
</dbReference>
<evidence type="ECO:0000256" key="1">
    <source>
        <dbReference type="SAM" id="Phobius"/>
    </source>
</evidence>
<keyword evidence="3" id="KW-1185">Reference proteome</keyword>
<proteinExistence type="predicted"/>